<comment type="caution">
    <text evidence="1">The sequence shown here is derived from an EMBL/GenBank/DDBJ whole genome shotgun (WGS) entry which is preliminary data.</text>
</comment>
<organism evidence="1 2">
    <name type="scientific">Araneus ventricosus</name>
    <name type="common">Orbweaver spider</name>
    <name type="synonym">Epeira ventricosa</name>
    <dbReference type="NCBI Taxonomy" id="182803"/>
    <lineage>
        <taxon>Eukaryota</taxon>
        <taxon>Metazoa</taxon>
        <taxon>Ecdysozoa</taxon>
        <taxon>Arthropoda</taxon>
        <taxon>Chelicerata</taxon>
        <taxon>Arachnida</taxon>
        <taxon>Araneae</taxon>
        <taxon>Araneomorphae</taxon>
        <taxon>Entelegynae</taxon>
        <taxon>Araneoidea</taxon>
        <taxon>Araneidae</taxon>
        <taxon>Araneus</taxon>
    </lineage>
</organism>
<sequence length="106" mass="12156">MDLKGDSFYMRKLRSNSCDQEKLLVSGDQEIVRAGVTLNLSPDQKVLVCELKNSWLDCLTWSSKRFLRRLLTLDVGDRNSAKVICLRILLPCIVFSKLKKRCTHAL</sequence>
<dbReference type="Proteomes" id="UP000499080">
    <property type="component" value="Unassembled WGS sequence"/>
</dbReference>
<proteinExistence type="predicted"/>
<dbReference type="AlphaFoldDB" id="A0A4Y2TA59"/>
<evidence type="ECO:0000313" key="1">
    <source>
        <dbReference type="EMBL" id="GBN97524.1"/>
    </source>
</evidence>
<keyword evidence="2" id="KW-1185">Reference proteome</keyword>
<reference evidence="1 2" key="1">
    <citation type="journal article" date="2019" name="Sci. Rep.">
        <title>Orb-weaving spider Araneus ventricosus genome elucidates the spidroin gene catalogue.</title>
        <authorList>
            <person name="Kono N."/>
            <person name="Nakamura H."/>
            <person name="Ohtoshi R."/>
            <person name="Moran D.A.P."/>
            <person name="Shinohara A."/>
            <person name="Yoshida Y."/>
            <person name="Fujiwara M."/>
            <person name="Mori M."/>
            <person name="Tomita M."/>
            <person name="Arakawa K."/>
        </authorList>
    </citation>
    <scope>NUCLEOTIDE SEQUENCE [LARGE SCALE GENOMIC DNA]</scope>
</reference>
<protein>
    <submittedName>
        <fullName evidence="1">Uncharacterized protein</fullName>
    </submittedName>
</protein>
<name>A0A4Y2TA59_ARAVE</name>
<dbReference type="EMBL" id="BGPR01027210">
    <property type="protein sequence ID" value="GBN97524.1"/>
    <property type="molecule type" value="Genomic_DNA"/>
</dbReference>
<gene>
    <name evidence="1" type="ORF">AVEN_11713_1</name>
</gene>
<accession>A0A4Y2TA59</accession>
<evidence type="ECO:0000313" key="2">
    <source>
        <dbReference type="Proteomes" id="UP000499080"/>
    </source>
</evidence>